<gene>
    <name evidence="2 4 5" type="ORF">SRAE_X000078100</name>
</gene>
<dbReference type="Proteomes" id="UP000035682">
    <property type="component" value="Unplaced"/>
</dbReference>
<dbReference type="AlphaFoldDB" id="A0A090LNW0"/>
<dbReference type="GeneID" id="36383836"/>
<dbReference type="RefSeq" id="XP_024510652.1">
    <property type="nucleotide sequence ID" value="XM_024645167.1"/>
</dbReference>
<sequence length="99" mass="11668">MILRLCFLFWLFTTPCSSIQIIPRSLLRDLSVEPSIYESDALNNEQGFFDFDNFYNKFVYDLLSEPVSSNKEKIVNYDNQKDIINTESKHFSSKKTKIK</sequence>
<dbReference type="WormBase" id="SRAE_X000078100">
    <property type="protein sequence ID" value="SRP10239"/>
    <property type="gene ID" value="WBGene00266342"/>
</dbReference>
<dbReference type="EMBL" id="LN609530">
    <property type="protein sequence ID" value="CEF71456.1"/>
    <property type="molecule type" value="Genomic_DNA"/>
</dbReference>
<name>A0A090LNW0_STRRB</name>
<accession>A0A090LNW0</accession>
<reference evidence="4" key="2">
    <citation type="submission" date="2020-12" db="UniProtKB">
        <authorList>
            <consortium name="WormBaseParasite"/>
        </authorList>
    </citation>
    <scope>IDENTIFICATION</scope>
</reference>
<organism evidence="2">
    <name type="scientific">Strongyloides ratti</name>
    <name type="common">Parasitic roundworm</name>
    <dbReference type="NCBI Taxonomy" id="34506"/>
    <lineage>
        <taxon>Eukaryota</taxon>
        <taxon>Metazoa</taxon>
        <taxon>Ecdysozoa</taxon>
        <taxon>Nematoda</taxon>
        <taxon>Chromadorea</taxon>
        <taxon>Rhabditida</taxon>
        <taxon>Tylenchina</taxon>
        <taxon>Panagrolaimomorpha</taxon>
        <taxon>Strongyloidoidea</taxon>
        <taxon>Strongyloididae</taxon>
        <taxon>Strongyloides</taxon>
    </lineage>
</organism>
<feature type="chain" id="PRO_5015031088" evidence="1">
    <location>
        <begin position="19"/>
        <end position="99"/>
    </location>
</feature>
<evidence type="ECO:0000313" key="3">
    <source>
        <dbReference type="Proteomes" id="UP000035682"/>
    </source>
</evidence>
<reference evidence="2 3" key="1">
    <citation type="submission" date="2014-09" db="EMBL/GenBank/DDBJ databases">
        <authorList>
            <person name="Martin A.A."/>
        </authorList>
    </citation>
    <scope>NUCLEOTIDE SEQUENCE</scope>
    <source>
        <strain evidence="3">ED321</strain>
        <strain evidence="2">ED321 Heterogonic</strain>
    </source>
</reference>
<proteinExistence type="predicted"/>
<evidence type="ECO:0000313" key="4">
    <source>
        <dbReference type="WBParaSite" id="SRAE_X000078100.1"/>
    </source>
</evidence>
<evidence type="ECO:0000313" key="2">
    <source>
        <dbReference type="EMBL" id="CEF71456.1"/>
    </source>
</evidence>
<evidence type="ECO:0000313" key="5">
    <source>
        <dbReference type="WormBase" id="SRAE_X000078100"/>
    </source>
</evidence>
<keyword evidence="1" id="KW-0732">Signal</keyword>
<feature type="signal peptide" evidence="1">
    <location>
        <begin position="1"/>
        <end position="18"/>
    </location>
</feature>
<keyword evidence="3" id="KW-1185">Reference proteome</keyword>
<dbReference type="CTD" id="36383836"/>
<protein>
    <submittedName>
        <fullName evidence="2 4">Uncharacterized protein</fullName>
    </submittedName>
</protein>
<dbReference type="WBParaSite" id="SRAE_X000078100.1">
    <property type="protein sequence ID" value="SRAE_X000078100.1"/>
    <property type="gene ID" value="WBGene00266342"/>
</dbReference>
<evidence type="ECO:0000256" key="1">
    <source>
        <dbReference type="SAM" id="SignalP"/>
    </source>
</evidence>